<keyword evidence="9" id="KW-1185">Reference proteome</keyword>
<keyword evidence="4 6" id="KW-1133">Transmembrane helix</keyword>
<comment type="caution">
    <text evidence="8">The sequence shown here is derived from an EMBL/GenBank/DDBJ whole genome shotgun (WGS) entry which is preliminary data.</text>
</comment>
<gene>
    <name evidence="8" type="ORF">NGB36_22710</name>
</gene>
<dbReference type="InterPro" id="IPR050638">
    <property type="entry name" value="AA-Vitamin_Transporters"/>
</dbReference>
<feature type="transmembrane region" description="Helical" evidence="6">
    <location>
        <begin position="190"/>
        <end position="212"/>
    </location>
</feature>
<evidence type="ECO:0000313" key="8">
    <source>
        <dbReference type="EMBL" id="MCQ4083338.1"/>
    </source>
</evidence>
<reference evidence="8" key="1">
    <citation type="submission" date="2022-06" db="EMBL/GenBank/DDBJ databases">
        <title>Draft genome sequence of Streptomyces sp. RB6PN25 isolated from peat swamp forest in Thailand.</title>
        <authorList>
            <person name="Duangmal K."/>
            <person name="Klaysubun C."/>
        </authorList>
    </citation>
    <scope>NUCLEOTIDE SEQUENCE</scope>
    <source>
        <strain evidence="8">RB6PN25</strain>
    </source>
</reference>
<dbReference type="RefSeq" id="WP_255922276.1">
    <property type="nucleotide sequence ID" value="NZ_JANFNG010000020.1"/>
</dbReference>
<feature type="domain" description="EamA" evidence="7">
    <location>
        <begin position="160"/>
        <end position="292"/>
    </location>
</feature>
<dbReference type="PANTHER" id="PTHR32322:SF2">
    <property type="entry name" value="EAMA DOMAIN-CONTAINING PROTEIN"/>
    <property type="match status" value="1"/>
</dbReference>
<dbReference type="InterPro" id="IPR000620">
    <property type="entry name" value="EamA_dom"/>
</dbReference>
<name>A0ABT1Q084_9ACTN</name>
<organism evidence="8 9">
    <name type="scientific">Streptomyces humicola</name>
    <dbReference type="NCBI Taxonomy" id="2953240"/>
    <lineage>
        <taxon>Bacteria</taxon>
        <taxon>Bacillati</taxon>
        <taxon>Actinomycetota</taxon>
        <taxon>Actinomycetes</taxon>
        <taxon>Kitasatosporales</taxon>
        <taxon>Streptomycetaceae</taxon>
        <taxon>Streptomyces</taxon>
    </lineage>
</organism>
<evidence type="ECO:0000256" key="1">
    <source>
        <dbReference type="ARBA" id="ARBA00004141"/>
    </source>
</evidence>
<evidence type="ECO:0000256" key="6">
    <source>
        <dbReference type="SAM" id="Phobius"/>
    </source>
</evidence>
<feature type="transmembrane region" description="Helical" evidence="6">
    <location>
        <begin position="162"/>
        <end position="178"/>
    </location>
</feature>
<feature type="transmembrane region" description="Helical" evidence="6">
    <location>
        <begin position="105"/>
        <end position="126"/>
    </location>
</feature>
<feature type="domain" description="EamA" evidence="7">
    <location>
        <begin position="18"/>
        <end position="147"/>
    </location>
</feature>
<feature type="transmembrane region" description="Helical" evidence="6">
    <location>
        <begin position="133"/>
        <end position="150"/>
    </location>
</feature>
<evidence type="ECO:0000313" key="9">
    <source>
        <dbReference type="Proteomes" id="UP001057702"/>
    </source>
</evidence>
<evidence type="ECO:0000256" key="5">
    <source>
        <dbReference type="ARBA" id="ARBA00023136"/>
    </source>
</evidence>
<comment type="subcellular location">
    <subcellularLocation>
        <location evidence="1">Membrane</location>
        <topology evidence="1">Multi-pass membrane protein</topology>
    </subcellularLocation>
</comment>
<comment type="similarity">
    <text evidence="2">Belongs to the EamA transporter family.</text>
</comment>
<feature type="transmembrane region" description="Helical" evidence="6">
    <location>
        <begin position="79"/>
        <end position="99"/>
    </location>
</feature>
<dbReference type="EMBL" id="JANFNG010000020">
    <property type="protein sequence ID" value="MCQ4083338.1"/>
    <property type="molecule type" value="Genomic_DNA"/>
</dbReference>
<feature type="transmembrane region" description="Helical" evidence="6">
    <location>
        <begin position="12"/>
        <end position="33"/>
    </location>
</feature>
<dbReference type="SUPFAM" id="SSF103481">
    <property type="entry name" value="Multidrug resistance efflux transporter EmrE"/>
    <property type="match status" value="2"/>
</dbReference>
<evidence type="ECO:0000256" key="4">
    <source>
        <dbReference type="ARBA" id="ARBA00022989"/>
    </source>
</evidence>
<sequence length="296" mass="30004">MKVDNSAIHHSPVAVSGGTLLAALAVAIFSFTFPATHWALGGFGPWTTVTVRAALAAAIAGPCLLAARAPLPDRRQWPAIAVVASGVVLGYPLLTTLALQTTSTSHAAVVVGALPLATAAIASVVTHTRHPRLFWIAACSGTVVVIVFALSQSHGAPTGGDLLLFASLLICAAGYVAGGRLARTMPGWQVIGWALVAALPLTGPAAALALGVEPSRPGGLSVLGLVYLAAVSQFGGLMVWYRGMAAIGVARASQLQLAQPLLTLVWSALLLGERLGAATPLTAVAVLVCVAVTQRV</sequence>
<evidence type="ECO:0000256" key="2">
    <source>
        <dbReference type="ARBA" id="ARBA00007362"/>
    </source>
</evidence>
<dbReference type="Pfam" id="PF00892">
    <property type="entry name" value="EamA"/>
    <property type="match status" value="2"/>
</dbReference>
<protein>
    <submittedName>
        <fullName evidence="8">DMT family transporter</fullName>
    </submittedName>
</protein>
<proteinExistence type="inferred from homology"/>
<keyword evidence="3 6" id="KW-0812">Transmembrane</keyword>
<evidence type="ECO:0000259" key="7">
    <source>
        <dbReference type="Pfam" id="PF00892"/>
    </source>
</evidence>
<dbReference type="InterPro" id="IPR037185">
    <property type="entry name" value="EmrE-like"/>
</dbReference>
<evidence type="ECO:0000256" key="3">
    <source>
        <dbReference type="ARBA" id="ARBA00022692"/>
    </source>
</evidence>
<dbReference type="PANTHER" id="PTHR32322">
    <property type="entry name" value="INNER MEMBRANE TRANSPORTER"/>
    <property type="match status" value="1"/>
</dbReference>
<feature type="transmembrane region" description="Helical" evidence="6">
    <location>
        <begin position="218"/>
        <end position="240"/>
    </location>
</feature>
<dbReference type="Proteomes" id="UP001057702">
    <property type="component" value="Unassembled WGS sequence"/>
</dbReference>
<keyword evidence="5 6" id="KW-0472">Membrane</keyword>
<accession>A0ABT1Q084</accession>
<feature type="transmembrane region" description="Helical" evidence="6">
    <location>
        <begin position="45"/>
        <end position="67"/>
    </location>
</feature>